<protein>
    <submittedName>
        <fullName evidence="1">Uncharacterized protein</fullName>
    </submittedName>
</protein>
<gene>
    <name evidence="1" type="ORF">QBC41DRAFT_310125</name>
</gene>
<reference evidence="1" key="1">
    <citation type="submission" date="2023-06" db="EMBL/GenBank/DDBJ databases">
        <title>Genome-scale phylogeny and comparative genomics of the fungal order Sordariales.</title>
        <authorList>
            <consortium name="Lawrence Berkeley National Laboratory"/>
            <person name="Hensen N."/>
            <person name="Bonometti L."/>
            <person name="Westerberg I."/>
            <person name="Brannstrom I.O."/>
            <person name="Guillou S."/>
            <person name="Cros-Aarteil S."/>
            <person name="Calhoun S."/>
            <person name="Haridas S."/>
            <person name="Kuo A."/>
            <person name="Mondo S."/>
            <person name="Pangilinan J."/>
            <person name="Riley R."/>
            <person name="Labutti K."/>
            <person name="Andreopoulos B."/>
            <person name="Lipzen A."/>
            <person name="Chen C."/>
            <person name="Yanf M."/>
            <person name="Daum C."/>
            <person name="Ng V."/>
            <person name="Clum A."/>
            <person name="Steindorff A."/>
            <person name="Ohm R."/>
            <person name="Martin F."/>
            <person name="Silar P."/>
            <person name="Natvig D."/>
            <person name="Lalanne C."/>
            <person name="Gautier V."/>
            <person name="Ament-Velasquez S.L."/>
            <person name="Kruys A."/>
            <person name="Hutchinson M.I."/>
            <person name="Powell A.J."/>
            <person name="Barry K."/>
            <person name="Miller A.N."/>
            <person name="Grigoriev I.V."/>
            <person name="Debuchy R."/>
            <person name="Gladieux P."/>
            <person name="Thoren M.H."/>
            <person name="Johannesson H."/>
        </authorList>
    </citation>
    <scope>NUCLEOTIDE SEQUENCE</scope>
    <source>
        <strain evidence="1">CBS 307.81</strain>
    </source>
</reference>
<evidence type="ECO:0000313" key="1">
    <source>
        <dbReference type="EMBL" id="KAK0674004.1"/>
    </source>
</evidence>
<sequence length="229" mass="22751">MTSSEWTGPDGLSSASFLSCEPTFTREWAVNFLAADATSSWDATYTIMQEFTGDESLWAVPENGIPPNFVQTAVKCAGCAEPTVTITCPNVLGTEAAVVVGNGVWATVAPDAAGAAVNGEPGRVAAVSGGSFDGFEGSEGSDWELVESGEGPDFGLSGTILSEAGENVAEGADAAVGGGASAAGAAAPAGVNVPTGTEEKTAFATAGAGSLTLKRGLMWGLALGLAAFF</sequence>
<evidence type="ECO:0000313" key="2">
    <source>
        <dbReference type="Proteomes" id="UP001174997"/>
    </source>
</evidence>
<dbReference type="Proteomes" id="UP001174997">
    <property type="component" value="Unassembled WGS sequence"/>
</dbReference>
<comment type="caution">
    <text evidence="1">The sequence shown here is derived from an EMBL/GenBank/DDBJ whole genome shotgun (WGS) entry which is preliminary data.</text>
</comment>
<name>A0AA40DG94_9PEZI</name>
<dbReference type="AlphaFoldDB" id="A0AA40DG94"/>
<dbReference type="EMBL" id="JAULSY010000003">
    <property type="protein sequence ID" value="KAK0674004.1"/>
    <property type="molecule type" value="Genomic_DNA"/>
</dbReference>
<proteinExistence type="predicted"/>
<accession>A0AA40DG94</accession>
<keyword evidence="2" id="KW-1185">Reference proteome</keyword>
<organism evidence="1 2">
    <name type="scientific">Cercophora samala</name>
    <dbReference type="NCBI Taxonomy" id="330535"/>
    <lineage>
        <taxon>Eukaryota</taxon>
        <taxon>Fungi</taxon>
        <taxon>Dikarya</taxon>
        <taxon>Ascomycota</taxon>
        <taxon>Pezizomycotina</taxon>
        <taxon>Sordariomycetes</taxon>
        <taxon>Sordariomycetidae</taxon>
        <taxon>Sordariales</taxon>
        <taxon>Lasiosphaeriaceae</taxon>
        <taxon>Cercophora</taxon>
    </lineage>
</organism>